<comment type="caution">
    <text evidence="2">The sequence shown here is derived from an EMBL/GenBank/DDBJ whole genome shotgun (WGS) entry which is preliminary data.</text>
</comment>
<keyword evidence="3" id="KW-1185">Reference proteome</keyword>
<dbReference type="AlphaFoldDB" id="A0A9D4F3R7"/>
<evidence type="ECO:0000313" key="2">
    <source>
        <dbReference type="EMBL" id="KAH3789521.1"/>
    </source>
</evidence>
<name>A0A9D4F3R7_DREPO</name>
<reference evidence="2" key="1">
    <citation type="journal article" date="2019" name="bioRxiv">
        <title>The Genome of the Zebra Mussel, Dreissena polymorpha: A Resource for Invasive Species Research.</title>
        <authorList>
            <person name="McCartney M.A."/>
            <person name="Auch B."/>
            <person name="Kono T."/>
            <person name="Mallez S."/>
            <person name="Zhang Y."/>
            <person name="Obille A."/>
            <person name="Becker A."/>
            <person name="Abrahante J.E."/>
            <person name="Garbe J."/>
            <person name="Badalamenti J.P."/>
            <person name="Herman A."/>
            <person name="Mangelson H."/>
            <person name="Liachko I."/>
            <person name="Sullivan S."/>
            <person name="Sone E.D."/>
            <person name="Koren S."/>
            <person name="Silverstein K.A.T."/>
            <person name="Beckman K.B."/>
            <person name="Gohl D.M."/>
        </authorList>
    </citation>
    <scope>NUCLEOTIDE SEQUENCE</scope>
    <source>
        <strain evidence="2">Duluth1</strain>
        <tissue evidence="2">Whole animal</tissue>
    </source>
</reference>
<dbReference type="Proteomes" id="UP000828390">
    <property type="component" value="Unassembled WGS sequence"/>
</dbReference>
<evidence type="ECO:0000256" key="1">
    <source>
        <dbReference type="SAM" id="MobiDB-lite"/>
    </source>
</evidence>
<feature type="compositionally biased region" description="Polar residues" evidence="1">
    <location>
        <begin position="124"/>
        <end position="137"/>
    </location>
</feature>
<feature type="region of interest" description="Disordered" evidence="1">
    <location>
        <begin position="112"/>
        <end position="137"/>
    </location>
</feature>
<accession>A0A9D4F3R7</accession>
<dbReference type="EMBL" id="JAIWYP010000008">
    <property type="protein sequence ID" value="KAH3789521.1"/>
    <property type="molecule type" value="Genomic_DNA"/>
</dbReference>
<proteinExistence type="predicted"/>
<gene>
    <name evidence="2" type="ORF">DPMN_167701</name>
</gene>
<protein>
    <submittedName>
        <fullName evidence="2">Uncharacterized protein</fullName>
    </submittedName>
</protein>
<sequence length="137" mass="15112">MIPAYKGSGGHVFQLTGTIFKLITDSIRTNFLTKFHKDQTIHVASRPCNENAPPPCGHVFQPTGTIFEPVQDKILTNLLTKSKQYTPSSSKGGIINVASRVLTRKIWTSHDAEPTMDKRRSQKLPMSTLCSGVLSKS</sequence>
<reference evidence="2" key="2">
    <citation type="submission" date="2020-11" db="EMBL/GenBank/DDBJ databases">
        <authorList>
            <person name="McCartney M.A."/>
            <person name="Auch B."/>
            <person name="Kono T."/>
            <person name="Mallez S."/>
            <person name="Becker A."/>
            <person name="Gohl D.M."/>
            <person name="Silverstein K.A.T."/>
            <person name="Koren S."/>
            <person name="Bechman K.B."/>
            <person name="Herman A."/>
            <person name="Abrahante J.E."/>
            <person name="Garbe J."/>
        </authorList>
    </citation>
    <scope>NUCLEOTIDE SEQUENCE</scope>
    <source>
        <strain evidence="2">Duluth1</strain>
        <tissue evidence="2">Whole animal</tissue>
    </source>
</reference>
<organism evidence="2 3">
    <name type="scientific">Dreissena polymorpha</name>
    <name type="common">Zebra mussel</name>
    <name type="synonym">Mytilus polymorpha</name>
    <dbReference type="NCBI Taxonomy" id="45954"/>
    <lineage>
        <taxon>Eukaryota</taxon>
        <taxon>Metazoa</taxon>
        <taxon>Spiralia</taxon>
        <taxon>Lophotrochozoa</taxon>
        <taxon>Mollusca</taxon>
        <taxon>Bivalvia</taxon>
        <taxon>Autobranchia</taxon>
        <taxon>Heteroconchia</taxon>
        <taxon>Euheterodonta</taxon>
        <taxon>Imparidentia</taxon>
        <taxon>Neoheterodontei</taxon>
        <taxon>Myida</taxon>
        <taxon>Dreissenoidea</taxon>
        <taxon>Dreissenidae</taxon>
        <taxon>Dreissena</taxon>
    </lineage>
</organism>
<evidence type="ECO:0000313" key="3">
    <source>
        <dbReference type="Proteomes" id="UP000828390"/>
    </source>
</evidence>